<dbReference type="InterPro" id="IPR015422">
    <property type="entry name" value="PyrdxlP-dep_Trfase_small"/>
</dbReference>
<dbReference type="PANTHER" id="PTHR43643:SF3">
    <property type="entry name" value="HISTIDINOL-PHOSPHATE AMINOTRANSFERASE"/>
    <property type="match status" value="1"/>
</dbReference>
<keyword evidence="6" id="KW-1185">Reference proteome</keyword>
<evidence type="ECO:0000256" key="1">
    <source>
        <dbReference type="ARBA" id="ARBA00022576"/>
    </source>
</evidence>
<gene>
    <name evidence="5" type="ORF">QDX21_11250</name>
</gene>
<evidence type="ECO:0000259" key="4">
    <source>
        <dbReference type="Pfam" id="PF00155"/>
    </source>
</evidence>
<evidence type="ECO:0000313" key="6">
    <source>
        <dbReference type="Proteomes" id="UP001224674"/>
    </source>
</evidence>
<dbReference type="PANTHER" id="PTHR43643">
    <property type="entry name" value="HISTIDINOL-PHOSPHATE AMINOTRANSFERASE 2"/>
    <property type="match status" value="1"/>
</dbReference>
<keyword evidence="2 5" id="KW-0808">Transferase</keyword>
<dbReference type="InterPro" id="IPR015421">
    <property type="entry name" value="PyrdxlP-dep_Trfase_major"/>
</dbReference>
<reference evidence="5 6" key="1">
    <citation type="submission" date="2023-03" db="EMBL/GenBank/DDBJ databases">
        <title>Complete genome sequences of several Auritidibacter ignavus strains isolated from ear infections.</title>
        <authorList>
            <person name="Baehr T."/>
            <person name="Baumhoegger A.M."/>
        </authorList>
    </citation>
    <scope>NUCLEOTIDE SEQUENCE [LARGE SCALE GENOMIC DNA]</scope>
    <source>
        <strain evidence="5 6">BABAE-6</strain>
    </source>
</reference>
<dbReference type="SUPFAM" id="SSF53383">
    <property type="entry name" value="PLP-dependent transferases"/>
    <property type="match status" value="1"/>
</dbReference>
<dbReference type="RefSeq" id="WP_279674752.1">
    <property type="nucleotide sequence ID" value="NZ_CP122566.1"/>
</dbReference>
<proteinExistence type="predicted"/>
<protein>
    <submittedName>
        <fullName evidence="5">Histidinol-phosphate transaminase</fullName>
        <ecNumber evidence="5">2.6.1.9</ecNumber>
    </submittedName>
</protein>
<dbReference type="GO" id="GO:0030170">
    <property type="term" value="F:pyridoxal phosphate binding"/>
    <property type="evidence" value="ECO:0007669"/>
    <property type="project" value="InterPro"/>
</dbReference>
<evidence type="ECO:0000313" key="5">
    <source>
        <dbReference type="EMBL" id="WGH92858.1"/>
    </source>
</evidence>
<dbReference type="Gene3D" id="3.40.640.10">
    <property type="entry name" value="Type I PLP-dependent aspartate aminotransferase-like (Major domain)"/>
    <property type="match status" value="1"/>
</dbReference>
<sequence length="397" mass="43244">MNVPESSAPRDHHQAQQPGTTIGVYPRAVLNELPAYVAGKPSGEVPGLRSYKLSSNENPYAPVPAVIDKLAELFSAAPTEDHERPAGEILNRYPDTMYTALRQELGATLDVDPDDIVIGAGSLGALTQLVSTLAGTSADGTRDEVIIPWRSFEAYPIVVLSAGAQDIRVPLLADGRHDLQAMADALTPATRMIMLCSPNNPTGPVLTTAEVDEFMAKIPADVLVVLDEAYVEFIEDPQAVNGLEFFARYPNAAVVRTFSKAHGLANLRIGYALVHPDLMPHVRVMATPFATSTIAETAAITSLQNLDQVHKRVAIVQQQRRWVLSELHAMGIQVPESSANFFWLDLRERTPEFVQKAATWGLSVRGFGQEGVRVTIGEAEANERLLQMVAEFFNVSR</sequence>
<dbReference type="InterPro" id="IPR024892">
    <property type="entry name" value="ArAT"/>
</dbReference>
<dbReference type="GO" id="GO:0004400">
    <property type="term" value="F:histidinol-phosphate transaminase activity"/>
    <property type="evidence" value="ECO:0007669"/>
    <property type="project" value="UniProtKB-EC"/>
</dbReference>
<dbReference type="Pfam" id="PF00155">
    <property type="entry name" value="Aminotran_1_2"/>
    <property type="match status" value="1"/>
</dbReference>
<feature type="domain" description="Aminotransferase class I/classII large" evidence="4">
    <location>
        <begin position="52"/>
        <end position="387"/>
    </location>
</feature>
<dbReference type="InterPro" id="IPR004839">
    <property type="entry name" value="Aminotransferase_I/II_large"/>
</dbReference>
<evidence type="ECO:0000256" key="3">
    <source>
        <dbReference type="ARBA" id="ARBA00022898"/>
    </source>
</evidence>
<keyword evidence="3" id="KW-0663">Pyridoxal phosphate</keyword>
<accession>A0AAJ6AL40</accession>
<name>A0AAJ6AL40_9MICC</name>
<evidence type="ECO:0000256" key="2">
    <source>
        <dbReference type="ARBA" id="ARBA00022679"/>
    </source>
</evidence>
<dbReference type="Proteomes" id="UP001224674">
    <property type="component" value="Chromosome"/>
</dbReference>
<dbReference type="InterPro" id="IPR015424">
    <property type="entry name" value="PyrdxlP-dep_Trfase"/>
</dbReference>
<dbReference type="Gene3D" id="3.90.1150.10">
    <property type="entry name" value="Aspartate Aminotransferase, domain 1"/>
    <property type="match status" value="1"/>
</dbReference>
<dbReference type="EMBL" id="CP122566">
    <property type="protein sequence ID" value="WGH92858.1"/>
    <property type="molecule type" value="Genomic_DNA"/>
</dbReference>
<organism evidence="5 6">
    <name type="scientific">Auritidibacter ignavus</name>
    <dbReference type="NCBI Taxonomy" id="678932"/>
    <lineage>
        <taxon>Bacteria</taxon>
        <taxon>Bacillati</taxon>
        <taxon>Actinomycetota</taxon>
        <taxon>Actinomycetes</taxon>
        <taxon>Micrococcales</taxon>
        <taxon>Micrococcaceae</taxon>
        <taxon>Auritidibacter</taxon>
    </lineage>
</organism>
<keyword evidence="1 5" id="KW-0032">Aminotransferase</keyword>
<dbReference type="InterPro" id="IPR050106">
    <property type="entry name" value="HistidinolP_aminotransfase"/>
</dbReference>
<dbReference type="AlphaFoldDB" id="A0AAJ6AL40"/>
<dbReference type="NCBIfam" id="NF002878">
    <property type="entry name" value="PRK03321.1"/>
    <property type="match status" value="1"/>
</dbReference>
<dbReference type="CDD" id="cd00609">
    <property type="entry name" value="AAT_like"/>
    <property type="match status" value="1"/>
</dbReference>
<dbReference type="EC" id="2.6.1.9" evidence="5"/>